<evidence type="ECO:0000259" key="6">
    <source>
        <dbReference type="PROSITE" id="PS50208"/>
    </source>
</evidence>
<evidence type="ECO:0008006" key="9">
    <source>
        <dbReference type="Google" id="ProtNLM"/>
    </source>
</evidence>
<dbReference type="SUPFAM" id="SSF52129">
    <property type="entry name" value="Caspase-like"/>
    <property type="match status" value="1"/>
</dbReference>
<evidence type="ECO:0000259" key="5">
    <source>
        <dbReference type="PROSITE" id="PS50207"/>
    </source>
</evidence>
<evidence type="ECO:0000313" key="7">
    <source>
        <dbReference type="Ensembl" id="ENSGMOP00000040337.1"/>
    </source>
</evidence>
<dbReference type="InterPro" id="IPR033139">
    <property type="entry name" value="Caspase_cys_AS"/>
</dbReference>
<dbReference type="InterPro" id="IPR002398">
    <property type="entry name" value="Pept_C14"/>
</dbReference>
<dbReference type="PROSITE" id="PS50208">
    <property type="entry name" value="CASPASE_P20"/>
    <property type="match status" value="1"/>
</dbReference>
<feature type="active site" evidence="2">
    <location>
        <position position="279"/>
    </location>
</feature>
<protein>
    <recommendedName>
        <fullName evidence="9">Caspase-1</fullName>
    </recommendedName>
</protein>
<dbReference type="GO" id="GO:0006508">
    <property type="term" value="P:proteolysis"/>
    <property type="evidence" value="ECO:0007669"/>
    <property type="project" value="InterPro"/>
</dbReference>
<dbReference type="CDD" id="cd00032">
    <property type="entry name" value="CASc"/>
    <property type="match status" value="1"/>
</dbReference>
<dbReference type="Ensembl" id="ENSGMOT00000066153.1">
    <property type="protein sequence ID" value="ENSGMOP00000040337.1"/>
    <property type="gene ID" value="ENSGMOG00000018553.2"/>
</dbReference>
<dbReference type="InterPro" id="IPR001309">
    <property type="entry name" value="Pept_C14_p20"/>
</dbReference>
<feature type="active site" evidence="2">
    <location>
        <position position="327"/>
    </location>
</feature>
<comment type="similarity">
    <text evidence="1 3">Belongs to the peptidase C14A family.</text>
</comment>
<keyword evidence="8" id="KW-1185">Reference proteome</keyword>
<dbReference type="GeneTree" id="ENSGT00940000162428"/>
<dbReference type="PRINTS" id="PR00376">
    <property type="entry name" value="IL1BCENZYME"/>
</dbReference>
<dbReference type="InterPro" id="IPR015917">
    <property type="entry name" value="Pept_C14A"/>
</dbReference>
<dbReference type="PIRSF" id="PIRSF038001">
    <property type="entry name" value="Caspase_ICE"/>
    <property type="match status" value="1"/>
</dbReference>
<dbReference type="Pfam" id="PF00656">
    <property type="entry name" value="Peptidase_C14"/>
    <property type="match status" value="1"/>
</dbReference>
<dbReference type="PANTHER" id="PTHR47901">
    <property type="entry name" value="CASPASE RECRUITMENT DOMAIN-CONTAINING PROTEIN 18"/>
    <property type="match status" value="1"/>
</dbReference>
<evidence type="ECO:0000256" key="1">
    <source>
        <dbReference type="ARBA" id="ARBA00010134"/>
    </source>
</evidence>
<dbReference type="GO" id="GO:0072557">
    <property type="term" value="C:IPAF inflammasome complex"/>
    <property type="evidence" value="ECO:0007669"/>
    <property type="project" value="TreeGrafter"/>
</dbReference>
<dbReference type="GO" id="GO:0004197">
    <property type="term" value="F:cysteine-type endopeptidase activity"/>
    <property type="evidence" value="ECO:0007669"/>
    <property type="project" value="InterPro"/>
</dbReference>
<dbReference type="InterPro" id="IPR002138">
    <property type="entry name" value="Pept_C14_p10"/>
</dbReference>
<evidence type="ECO:0000256" key="4">
    <source>
        <dbReference type="SAM" id="MobiDB-lite"/>
    </source>
</evidence>
<evidence type="ECO:0000256" key="2">
    <source>
        <dbReference type="PIRSR" id="PIRSR038001-1"/>
    </source>
</evidence>
<evidence type="ECO:0000313" key="8">
    <source>
        <dbReference type="Proteomes" id="UP000694546"/>
    </source>
</evidence>
<dbReference type="InterPro" id="IPR011029">
    <property type="entry name" value="DEATH-like_dom_sf"/>
</dbReference>
<dbReference type="GO" id="GO:0050727">
    <property type="term" value="P:regulation of inflammatory response"/>
    <property type="evidence" value="ECO:0007669"/>
    <property type="project" value="TreeGrafter"/>
</dbReference>
<dbReference type="InterPro" id="IPR029030">
    <property type="entry name" value="Caspase-like_dom_sf"/>
</dbReference>
<proteinExistence type="inferred from homology"/>
<dbReference type="PROSITE" id="PS50207">
    <property type="entry name" value="CASPASE_P10"/>
    <property type="match status" value="1"/>
</dbReference>
<evidence type="ECO:0000256" key="3">
    <source>
        <dbReference type="RuleBase" id="RU003971"/>
    </source>
</evidence>
<feature type="compositionally biased region" description="Basic and acidic residues" evidence="4">
    <location>
        <begin position="108"/>
        <end position="118"/>
    </location>
</feature>
<dbReference type="GO" id="GO:0097169">
    <property type="term" value="C:AIM2 inflammasome complex"/>
    <property type="evidence" value="ECO:0007669"/>
    <property type="project" value="TreeGrafter"/>
</dbReference>
<dbReference type="GO" id="GO:0072559">
    <property type="term" value="C:NLRP3 inflammasome complex"/>
    <property type="evidence" value="ECO:0007669"/>
    <property type="project" value="TreeGrafter"/>
</dbReference>
<dbReference type="Proteomes" id="UP000694546">
    <property type="component" value="Chromosome 16"/>
</dbReference>
<dbReference type="PANTHER" id="PTHR47901:SF3">
    <property type="entry name" value="CASPASE-1"/>
    <property type="match status" value="1"/>
</dbReference>
<sequence>MALNNAIVRNKTIIQEILSADPQFILGKVIEKELITGREYTKLNSINKGDAEDLVIKLVDILINKGRQSEFIGLLQDEKVLETYPKLEDVEWGDIGSTASSRSLSIGHGDKTVVEPRKKTGGNGGQKRNRSESEEEVTTKKPCTVEGSGNHLAGSQEVKASFKVSPTETKGRTSELILSSEQFKTEKLKDRDNIYAVMAPANRTRMALLITNVHFDKENDRDGAEKDEEDMSKLLISLGYNVERHRDLSGAEMDEAVKRFSKDPRLATTDSVFVVIMSHGVKGAIVGVHHCDGVPDQFPIDNIYKHLDTIRCPKLINKPKVIIIQACRGVDDGSAIVLQVDAALPPHLADEVDADIEEDAIHREHKEKDMVSLLSCTADTVSYRHSQKGSFLIQHLVEIFKHHAHEDHIDELFRKVLKRFEDEPPSASVRQMAVRDRCTLTKHFYLFPRLI</sequence>
<accession>A0A8C5B3G7</accession>
<dbReference type="PROSITE" id="PS01122">
    <property type="entry name" value="CASPASE_CYS"/>
    <property type="match status" value="1"/>
</dbReference>
<dbReference type="InterPro" id="IPR011600">
    <property type="entry name" value="Pept_C14_caspase"/>
</dbReference>
<organism evidence="7 8">
    <name type="scientific">Gadus morhua</name>
    <name type="common">Atlantic cod</name>
    <dbReference type="NCBI Taxonomy" id="8049"/>
    <lineage>
        <taxon>Eukaryota</taxon>
        <taxon>Metazoa</taxon>
        <taxon>Chordata</taxon>
        <taxon>Craniata</taxon>
        <taxon>Vertebrata</taxon>
        <taxon>Euteleostomi</taxon>
        <taxon>Actinopterygii</taxon>
        <taxon>Neopterygii</taxon>
        <taxon>Teleostei</taxon>
        <taxon>Neoteleostei</taxon>
        <taxon>Acanthomorphata</taxon>
        <taxon>Zeiogadaria</taxon>
        <taxon>Gadariae</taxon>
        <taxon>Gadiformes</taxon>
        <taxon>Gadoidei</taxon>
        <taxon>Gadidae</taxon>
        <taxon>Gadus</taxon>
    </lineage>
</organism>
<feature type="region of interest" description="Disordered" evidence="4">
    <location>
        <begin position="101"/>
        <end position="152"/>
    </location>
</feature>
<feature type="domain" description="Caspase family p20" evidence="6">
    <location>
        <begin position="203"/>
        <end position="331"/>
    </location>
</feature>
<reference evidence="7" key="2">
    <citation type="submission" date="2025-09" db="UniProtKB">
        <authorList>
            <consortium name="Ensembl"/>
        </authorList>
    </citation>
    <scope>IDENTIFICATION</scope>
</reference>
<dbReference type="Gene3D" id="1.10.533.10">
    <property type="entry name" value="Death Domain, Fas"/>
    <property type="match status" value="1"/>
</dbReference>
<dbReference type="Gene3D" id="3.40.50.1460">
    <property type="match status" value="1"/>
</dbReference>
<dbReference type="AlphaFoldDB" id="A0A8C5B3G7"/>
<feature type="domain" description="Caspase family p10" evidence="5">
    <location>
        <begin position="360"/>
        <end position="448"/>
    </location>
</feature>
<reference evidence="7" key="1">
    <citation type="submission" date="2025-08" db="UniProtKB">
        <authorList>
            <consortium name="Ensembl"/>
        </authorList>
    </citation>
    <scope>IDENTIFICATION</scope>
</reference>
<dbReference type="SMART" id="SM00115">
    <property type="entry name" value="CASc"/>
    <property type="match status" value="1"/>
</dbReference>
<name>A0A8C5B3G7_GADMO</name>